<protein>
    <submittedName>
        <fullName evidence="1">Uncharacterized protein</fullName>
    </submittedName>
</protein>
<gene>
    <name evidence="1" type="ordered locus">swp_1834</name>
</gene>
<organism evidence="1 2">
    <name type="scientific">Shewanella piezotolerans (strain WP3 / JCM 13877)</name>
    <dbReference type="NCBI Taxonomy" id="225849"/>
    <lineage>
        <taxon>Bacteria</taxon>
        <taxon>Pseudomonadati</taxon>
        <taxon>Pseudomonadota</taxon>
        <taxon>Gammaproteobacteria</taxon>
        <taxon>Alteromonadales</taxon>
        <taxon>Shewanellaceae</taxon>
        <taxon>Shewanella</taxon>
    </lineage>
</organism>
<dbReference type="Proteomes" id="UP000000753">
    <property type="component" value="Chromosome"/>
</dbReference>
<name>B8CLE7_SHEPW</name>
<sequence length="35" mass="4198">MHSSNFQHFDCDLFKKQSLRLFFMQTMKNGKFALA</sequence>
<dbReference type="STRING" id="225849.swp_1834"/>
<evidence type="ECO:0000313" key="1">
    <source>
        <dbReference type="EMBL" id="ACJ28598.1"/>
    </source>
</evidence>
<keyword evidence="2" id="KW-1185">Reference proteome</keyword>
<dbReference type="AlphaFoldDB" id="B8CLE7"/>
<proteinExistence type="predicted"/>
<accession>B8CLE7</accession>
<dbReference type="HOGENOM" id="CLU_3367278_0_0_6"/>
<dbReference type="EMBL" id="CP000472">
    <property type="protein sequence ID" value="ACJ28598.1"/>
    <property type="molecule type" value="Genomic_DNA"/>
</dbReference>
<reference evidence="1 2" key="1">
    <citation type="journal article" date="2008" name="PLoS ONE">
        <title>Environmental adaptation: genomic analysis of the piezotolerant and psychrotolerant deep-sea iron reducing bacterium Shewanella piezotolerans WP3.</title>
        <authorList>
            <person name="Wang F."/>
            <person name="Wang J."/>
            <person name="Jian H."/>
            <person name="Zhang B."/>
            <person name="Li S."/>
            <person name="Wang F."/>
            <person name="Zeng X."/>
            <person name="Gao L."/>
            <person name="Bartlett D.H."/>
            <person name="Yu J."/>
            <person name="Hu S."/>
            <person name="Xiao X."/>
        </authorList>
    </citation>
    <scope>NUCLEOTIDE SEQUENCE [LARGE SCALE GENOMIC DNA]</scope>
    <source>
        <strain evidence="2">WP3 / JCM 13877</strain>
    </source>
</reference>
<evidence type="ECO:0000313" key="2">
    <source>
        <dbReference type="Proteomes" id="UP000000753"/>
    </source>
</evidence>
<dbReference type="KEGG" id="swp:swp_1834"/>